<comment type="caution">
    <text evidence="8">The sequence shown here is derived from an EMBL/GenBank/DDBJ whole genome shotgun (WGS) entry which is preliminary data.</text>
</comment>
<evidence type="ECO:0000256" key="5">
    <source>
        <dbReference type="PIRSR" id="PIRSR000097-2"/>
    </source>
</evidence>
<dbReference type="CDD" id="cd19071">
    <property type="entry name" value="AKR_AKR1-5-like"/>
    <property type="match status" value="1"/>
</dbReference>
<gene>
    <name evidence="8" type="ORF">GN277_02255</name>
</gene>
<dbReference type="PRINTS" id="PR00069">
    <property type="entry name" value="ALDKETRDTASE"/>
</dbReference>
<comment type="similarity">
    <text evidence="1">Belongs to the aldo/keto reductase family.</text>
</comment>
<evidence type="ECO:0000256" key="4">
    <source>
        <dbReference type="PIRSR" id="PIRSR000097-1"/>
    </source>
</evidence>
<keyword evidence="3" id="KW-0560">Oxidoreductase</keyword>
<dbReference type="Pfam" id="PF00248">
    <property type="entry name" value="Aldo_ket_red"/>
    <property type="match status" value="1"/>
</dbReference>
<dbReference type="InterPro" id="IPR018170">
    <property type="entry name" value="Aldo/ket_reductase_CS"/>
</dbReference>
<reference evidence="8 9" key="1">
    <citation type="submission" date="2019-12" db="EMBL/GenBank/DDBJ databases">
        <title>Sporaefaciens musculi gen. nov., sp. nov., a novel bacterium isolated from the caecum of an obese mouse.</title>
        <authorList>
            <person name="Rasmussen T.S."/>
            <person name="Streidl T."/>
            <person name="Hitch T.C.A."/>
            <person name="Wortmann E."/>
            <person name="Deptula P."/>
            <person name="Hansen M."/>
            <person name="Nielsen D.S."/>
            <person name="Clavel T."/>
            <person name="Vogensen F.K."/>
        </authorList>
    </citation>
    <scope>NUCLEOTIDE SEQUENCE [LARGE SCALE GENOMIC DNA]</scope>
    <source>
        <strain evidence="8 9">WCA-9-b2</strain>
    </source>
</reference>
<feature type="binding site" evidence="5">
    <location>
        <position position="102"/>
    </location>
    <ligand>
        <name>substrate</name>
    </ligand>
</feature>
<organism evidence="8 9">
    <name type="scientific">Sporofaciens musculi</name>
    <dbReference type="NCBI Taxonomy" id="2681861"/>
    <lineage>
        <taxon>Bacteria</taxon>
        <taxon>Bacillati</taxon>
        <taxon>Bacillota</taxon>
        <taxon>Clostridia</taxon>
        <taxon>Lachnospirales</taxon>
        <taxon>Lachnospiraceae</taxon>
        <taxon>Sporofaciens</taxon>
    </lineage>
</organism>
<feature type="active site" description="Proton donor" evidence="4">
    <location>
        <position position="44"/>
    </location>
</feature>
<dbReference type="SUPFAM" id="SSF51430">
    <property type="entry name" value="NAD(P)-linked oxidoreductase"/>
    <property type="match status" value="1"/>
</dbReference>
<proteinExistence type="inferred from homology"/>
<dbReference type="AlphaFoldDB" id="A0A7X3MD94"/>
<dbReference type="PROSITE" id="PS00062">
    <property type="entry name" value="ALDOKETO_REDUCTASE_2"/>
    <property type="match status" value="1"/>
</dbReference>
<feature type="site" description="Lowers pKa of active site Tyr" evidence="6">
    <location>
        <position position="69"/>
    </location>
</feature>
<dbReference type="InterPro" id="IPR020471">
    <property type="entry name" value="AKR"/>
</dbReference>
<accession>A0A7X3MD94</accession>
<evidence type="ECO:0000313" key="8">
    <source>
        <dbReference type="EMBL" id="MXP74283.1"/>
    </source>
</evidence>
<sequence>MKFFKTTTGLKIPQIGLGSFDLKADAICNAIQSGYTLIDTAWQYGNEKEVGKAIKKSGKSREDIIISTKLWTEDIRQNQIQKEFDESLRNLQTDYVDIYLIHWPAVGFERAWETMAILKEKGKIKEIGVCNFTPLHFDKLAKVSGIIPILNQIESHPYYQNANLIKYCKDRGIMPQAWCPLGGSYSKLVDDDSFKAISRKYRKTSAQIILKWHLQRDIWIIPRSANKERQKDNINLFDFELETEDMEKINQMDTGNRIGPDPDNFNF</sequence>
<dbReference type="RefSeq" id="WP_159749453.1">
    <property type="nucleotide sequence ID" value="NZ_CATIYY010000068.1"/>
</dbReference>
<dbReference type="PANTHER" id="PTHR43827">
    <property type="entry name" value="2,5-DIKETO-D-GLUCONIC ACID REDUCTASE"/>
    <property type="match status" value="1"/>
</dbReference>
<evidence type="ECO:0000313" key="9">
    <source>
        <dbReference type="Proteomes" id="UP000460412"/>
    </source>
</evidence>
<dbReference type="InterPro" id="IPR023210">
    <property type="entry name" value="NADP_OxRdtase_dom"/>
</dbReference>
<dbReference type="InterPro" id="IPR036812">
    <property type="entry name" value="NAD(P)_OxRdtase_dom_sf"/>
</dbReference>
<dbReference type="FunFam" id="3.20.20.100:FF:000002">
    <property type="entry name" value="2,5-diketo-D-gluconic acid reductase A"/>
    <property type="match status" value="1"/>
</dbReference>
<keyword evidence="9" id="KW-1185">Reference proteome</keyword>
<keyword evidence="2" id="KW-0521">NADP</keyword>
<feature type="domain" description="NADP-dependent oxidoreductase" evidence="7">
    <location>
        <begin position="21"/>
        <end position="252"/>
    </location>
</feature>
<dbReference type="Gene3D" id="3.20.20.100">
    <property type="entry name" value="NADP-dependent oxidoreductase domain"/>
    <property type="match status" value="1"/>
</dbReference>
<name>A0A7X3MD94_9FIRM</name>
<evidence type="ECO:0000256" key="1">
    <source>
        <dbReference type="ARBA" id="ARBA00007905"/>
    </source>
</evidence>
<evidence type="ECO:0000256" key="3">
    <source>
        <dbReference type="ARBA" id="ARBA00023002"/>
    </source>
</evidence>
<dbReference type="PIRSF" id="PIRSF000097">
    <property type="entry name" value="AKR"/>
    <property type="match status" value="1"/>
</dbReference>
<evidence type="ECO:0000259" key="7">
    <source>
        <dbReference type="Pfam" id="PF00248"/>
    </source>
</evidence>
<evidence type="ECO:0000256" key="6">
    <source>
        <dbReference type="PIRSR" id="PIRSR000097-3"/>
    </source>
</evidence>
<dbReference type="EMBL" id="WUQX01000001">
    <property type="protein sequence ID" value="MXP74283.1"/>
    <property type="molecule type" value="Genomic_DNA"/>
</dbReference>
<dbReference type="GO" id="GO:0016616">
    <property type="term" value="F:oxidoreductase activity, acting on the CH-OH group of donors, NAD or NADP as acceptor"/>
    <property type="evidence" value="ECO:0007669"/>
    <property type="project" value="UniProtKB-ARBA"/>
</dbReference>
<dbReference type="Proteomes" id="UP000460412">
    <property type="component" value="Unassembled WGS sequence"/>
</dbReference>
<dbReference type="PANTHER" id="PTHR43827:SF3">
    <property type="entry name" value="NADP-DEPENDENT OXIDOREDUCTASE DOMAIN-CONTAINING PROTEIN"/>
    <property type="match status" value="1"/>
</dbReference>
<evidence type="ECO:0000256" key="2">
    <source>
        <dbReference type="ARBA" id="ARBA00022857"/>
    </source>
</evidence>
<protein>
    <submittedName>
        <fullName evidence="8">Aldo/keto reductase</fullName>
    </submittedName>
</protein>